<proteinExistence type="predicted"/>
<keyword evidence="3" id="KW-1185">Reference proteome</keyword>
<sequence>MKYRLLIFVLFGLISFASAQSSNEDFMSFEIENTSDIIKPNLLSNHPLGMYISRINHNFKVRTPKKYSFSLDVSSGNVMLPYVKSYELLNPEDREYAANFPWHDREFKFDLNTVPAQTKEFIADGVIRSYKFTFSLSLTVHHELNFSVRAYSLDKGKYPFSVFTSDESIEWFHSTIAGGEDPFSRRYYGLDQAKISYRDENNNFITMNNGDFRIPGIEINYFYYPQLEMNKSHKIYLNFGTHLGINISRYNPVADIGISSSALKKIVVRDKNILSVGASTGALRQKVIQFGDRVNISNQTFLYSFEGLIDYKKKLRNNNSISYGINYAFQTSFNKKNNFDHIILTGERIKTHWQQTFSHLYKNLEGWNFICTYSVKQFSYFVSLREDLRLDNAPDLQTSFGVKMTFKR</sequence>
<keyword evidence="1" id="KW-0732">Signal</keyword>
<gene>
    <name evidence="2" type="ORF">SAMN04487942_1126</name>
</gene>
<accession>A0A1H8KD79</accession>
<dbReference type="AlphaFoldDB" id="A0A1H8KD79"/>
<reference evidence="3" key="1">
    <citation type="submission" date="2016-10" db="EMBL/GenBank/DDBJ databases">
        <authorList>
            <person name="Varghese N."/>
            <person name="Submissions S."/>
        </authorList>
    </citation>
    <scope>NUCLEOTIDE SEQUENCE [LARGE SCALE GENOMIC DNA]</scope>
    <source>
        <strain evidence="3">CGMCC 1.8704</strain>
    </source>
</reference>
<dbReference type="OrthoDB" id="1113890at2"/>
<feature type="signal peptide" evidence="1">
    <location>
        <begin position="1"/>
        <end position="19"/>
    </location>
</feature>
<feature type="chain" id="PRO_5011794921" description="Porin" evidence="1">
    <location>
        <begin position="20"/>
        <end position="408"/>
    </location>
</feature>
<evidence type="ECO:0008006" key="4">
    <source>
        <dbReference type="Google" id="ProtNLM"/>
    </source>
</evidence>
<dbReference type="EMBL" id="FODN01000002">
    <property type="protein sequence ID" value="SEN90959.1"/>
    <property type="molecule type" value="Genomic_DNA"/>
</dbReference>
<dbReference type="Proteomes" id="UP000198657">
    <property type="component" value="Unassembled WGS sequence"/>
</dbReference>
<evidence type="ECO:0000313" key="2">
    <source>
        <dbReference type="EMBL" id="SEN90959.1"/>
    </source>
</evidence>
<evidence type="ECO:0000256" key="1">
    <source>
        <dbReference type="SAM" id="SignalP"/>
    </source>
</evidence>
<name>A0A1H8KD79_9FLAO</name>
<organism evidence="2 3">
    <name type="scientific">Flavobacterium sinopsychrotolerans</name>
    <dbReference type="NCBI Taxonomy" id="604089"/>
    <lineage>
        <taxon>Bacteria</taxon>
        <taxon>Pseudomonadati</taxon>
        <taxon>Bacteroidota</taxon>
        <taxon>Flavobacteriia</taxon>
        <taxon>Flavobacteriales</taxon>
        <taxon>Flavobacteriaceae</taxon>
        <taxon>Flavobacterium</taxon>
    </lineage>
</organism>
<protein>
    <recommendedName>
        <fullName evidence="4">Porin</fullName>
    </recommendedName>
</protein>
<evidence type="ECO:0000313" key="3">
    <source>
        <dbReference type="Proteomes" id="UP000198657"/>
    </source>
</evidence>